<comment type="subcellular location">
    <subcellularLocation>
        <location evidence="1">Membrane</location>
        <topology evidence="1">Single-pass membrane protein</topology>
    </subcellularLocation>
</comment>
<dbReference type="GO" id="GO:0016020">
    <property type="term" value="C:membrane"/>
    <property type="evidence" value="ECO:0007669"/>
    <property type="project" value="UniProtKB-SubCell"/>
</dbReference>
<protein>
    <submittedName>
        <fullName evidence="8">Uncharacterized protein</fullName>
    </submittedName>
</protein>
<comment type="caution">
    <text evidence="8">The sequence shown here is derived from an EMBL/GenBank/DDBJ whole genome shotgun (WGS) entry which is preliminary data.</text>
</comment>
<reference evidence="8 9" key="1">
    <citation type="journal article" date="2020" name="Nat. Food">
        <title>A phased Vanilla planifolia genome enables genetic improvement of flavour and production.</title>
        <authorList>
            <person name="Hasing T."/>
            <person name="Tang H."/>
            <person name="Brym M."/>
            <person name="Khazi F."/>
            <person name="Huang T."/>
            <person name="Chambers A.H."/>
        </authorList>
    </citation>
    <scope>NUCLEOTIDE SEQUENCE [LARGE SCALE GENOMIC DNA]</scope>
    <source>
        <tissue evidence="8">Leaf</tissue>
    </source>
</reference>
<dbReference type="AlphaFoldDB" id="A0A835V0G6"/>
<dbReference type="PANTHER" id="PTHR47956:SF107">
    <property type="entry name" value="CYTOCHROME P450 71B13-RELATED"/>
    <property type="match status" value="1"/>
</dbReference>
<evidence type="ECO:0000256" key="2">
    <source>
        <dbReference type="ARBA" id="ARBA00010617"/>
    </source>
</evidence>
<dbReference type="InterPro" id="IPR001128">
    <property type="entry name" value="Cyt_P450"/>
</dbReference>
<dbReference type="PANTHER" id="PTHR47956">
    <property type="entry name" value="CYTOCHROME P450 71B11-RELATED"/>
    <property type="match status" value="1"/>
</dbReference>
<keyword evidence="5" id="KW-0560">Oxidoreductase</keyword>
<sequence>MNKFGQRGRFDKNGLPETRSKGQAASAPTCFPLQGYLIPKKTRVIVNCWAIGRDPKAWDEPEQFRPERFLDIPSTTEGKVSTLYLLELEERSAPGCSSQLLSWSLPWRTFCAELWTWATRKQKLGLVAVPIQRYEPAWFQNRMSSAELWSSSSPPCFVHANAKFFYGSIKQSGCSIMLS</sequence>
<gene>
    <name evidence="8" type="ORF">HPP92_013275</name>
</gene>
<evidence type="ECO:0000313" key="9">
    <source>
        <dbReference type="Proteomes" id="UP000639772"/>
    </source>
</evidence>
<organism evidence="8 9">
    <name type="scientific">Vanilla planifolia</name>
    <name type="common">Vanilla</name>
    <dbReference type="NCBI Taxonomy" id="51239"/>
    <lineage>
        <taxon>Eukaryota</taxon>
        <taxon>Viridiplantae</taxon>
        <taxon>Streptophyta</taxon>
        <taxon>Embryophyta</taxon>
        <taxon>Tracheophyta</taxon>
        <taxon>Spermatophyta</taxon>
        <taxon>Magnoliopsida</taxon>
        <taxon>Liliopsida</taxon>
        <taxon>Asparagales</taxon>
        <taxon>Orchidaceae</taxon>
        <taxon>Vanilloideae</taxon>
        <taxon>Vanilleae</taxon>
        <taxon>Vanilla</taxon>
    </lineage>
</organism>
<dbReference type="InterPro" id="IPR036396">
    <property type="entry name" value="Cyt_P450_sf"/>
</dbReference>
<dbReference type="EMBL" id="JADCNM010000006">
    <property type="protein sequence ID" value="KAG0478556.1"/>
    <property type="molecule type" value="Genomic_DNA"/>
</dbReference>
<dbReference type="GO" id="GO:0004497">
    <property type="term" value="F:monooxygenase activity"/>
    <property type="evidence" value="ECO:0007669"/>
    <property type="project" value="InterPro"/>
</dbReference>
<dbReference type="GO" id="GO:0016705">
    <property type="term" value="F:oxidoreductase activity, acting on paired donors, with incorporation or reduction of molecular oxygen"/>
    <property type="evidence" value="ECO:0007669"/>
    <property type="project" value="InterPro"/>
</dbReference>
<evidence type="ECO:0000313" key="8">
    <source>
        <dbReference type="EMBL" id="KAG0478556.1"/>
    </source>
</evidence>
<comment type="similarity">
    <text evidence="2">Belongs to the cytochrome P450 family.</text>
</comment>
<dbReference type="SUPFAM" id="SSF48264">
    <property type="entry name" value="Cytochrome P450"/>
    <property type="match status" value="1"/>
</dbReference>
<evidence type="ECO:0000256" key="6">
    <source>
        <dbReference type="ARBA" id="ARBA00023136"/>
    </source>
</evidence>
<keyword evidence="6" id="KW-0472">Membrane</keyword>
<feature type="region of interest" description="Disordered" evidence="7">
    <location>
        <begin position="1"/>
        <end position="26"/>
    </location>
</feature>
<dbReference type="GO" id="GO:0005506">
    <property type="term" value="F:iron ion binding"/>
    <property type="evidence" value="ECO:0007669"/>
    <property type="project" value="InterPro"/>
</dbReference>
<name>A0A835V0G6_VANPL</name>
<dbReference type="GO" id="GO:0020037">
    <property type="term" value="F:heme binding"/>
    <property type="evidence" value="ECO:0007669"/>
    <property type="project" value="InterPro"/>
</dbReference>
<keyword evidence="4" id="KW-1133">Transmembrane helix</keyword>
<accession>A0A835V0G6</accession>
<proteinExistence type="inferred from homology"/>
<keyword evidence="3" id="KW-0812">Transmembrane</keyword>
<dbReference type="OrthoDB" id="507451at2759"/>
<evidence type="ECO:0000256" key="5">
    <source>
        <dbReference type="ARBA" id="ARBA00023002"/>
    </source>
</evidence>
<dbReference type="Gene3D" id="1.10.630.10">
    <property type="entry name" value="Cytochrome P450"/>
    <property type="match status" value="1"/>
</dbReference>
<dbReference type="InterPro" id="IPR050193">
    <property type="entry name" value="Cytochrome_P450_71"/>
</dbReference>
<dbReference type="Proteomes" id="UP000639772">
    <property type="component" value="Chromosome 6"/>
</dbReference>
<evidence type="ECO:0000256" key="3">
    <source>
        <dbReference type="ARBA" id="ARBA00022692"/>
    </source>
</evidence>
<feature type="compositionally biased region" description="Basic and acidic residues" evidence="7">
    <location>
        <begin position="8"/>
        <end position="20"/>
    </location>
</feature>
<evidence type="ECO:0000256" key="7">
    <source>
        <dbReference type="SAM" id="MobiDB-lite"/>
    </source>
</evidence>
<evidence type="ECO:0000256" key="1">
    <source>
        <dbReference type="ARBA" id="ARBA00004167"/>
    </source>
</evidence>
<evidence type="ECO:0000256" key="4">
    <source>
        <dbReference type="ARBA" id="ARBA00022989"/>
    </source>
</evidence>
<dbReference type="Pfam" id="PF00067">
    <property type="entry name" value="p450"/>
    <property type="match status" value="1"/>
</dbReference>